<evidence type="ECO:0000313" key="18">
    <source>
        <dbReference type="Proteomes" id="UP000306147"/>
    </source>
</evidence>
<keyword evidence="9 11" id="KW-0472">Membrane</keyword>
<comment type="similarity">
    <text evidence="11 12">Belongs to the TonB-dependent receptor family.</text>
</comment>
<feature type="compositionally biased region" description="Basic and acidic residues" evidence="13">
    <location>
        <begin position="279"/>
        <end position="288"/>
    </location>
</feature>
<dbReference type="Gene3D" id="2.40.170.20">
    <property type="entry name" value="TonB-dependent receptor, beta-barrel domain"/>
    <property type="match status" value="1"/>
</dbReference>
<dbReference type="InterPro" id="IPR012910">
    <property type="entry name" value="Plug_dom"/>
</dbReference>
<evidence type="ECO:0000256" key="14">
    <source>
        <dbReference type="SAM" id="SignalP"/>
    </source>
</evidence>
<keyword evidence="18" id="KW-1185">Reference proteome</keyword>
<protein>
    <submittedName>
        <fullName evidence="17">TonB-dependent receptor</fullName>
    </submittedName>
</protein>
<dbReference type="PANTHER" id="PTHR32552:SF81">
    <property type="entry name" value="TONB-DEPENDENT OUTER MEMBRANE RECEPTOR"/>
    <property type="match status" value="1"/>
</dbReference>
<evidence type="ECO:0000256" key="5">
    <source>
        <dbReference type="ARBA" id="ARBA00022692"/>
    </source>
</evidence>
<dbReference type="InterPro" id="IPR000531">
    <property type="entry name" value="Beta-barrel_TonB"/>
</dbReference>
<evidence type="ECO:0000256" key="6">
    <source>
        <dbReference type="ARBA" id="ARBA00023004"/>
    </source>
</evidence>
<keyword evidence="3 11" id="KW-1134">Transmembrane beta strand</keyword>
<proteinExistence type="inferred from homology"/>
<comment type="caution">
    <text evidence="17">The sequence shown here is derived from an EMBL/GenBank/DDBJ whole genome shotgun (WGS) entry which is preliminary data.</text>
</comment>
<dbReference type="PANTHER" id="PTHR32552">
    <property type="entry name" value="FERRICHROME IRON RECEPTOR-RELATED"/>
    <property type="match status" value="1"/>
</dbReference>
<name>A0A4S1XC87_9SPHN</name>
<dbReference type="PROSITE" id="PS52016">
    <property type="entry name" value="TONB_DEPENDENT_REC_3"/>
    <property type="match status" value="1"/>
</dbReference>
<keyword evidence="8 12" id="KW-0798">TonB box</keyword>
<dbReference type="RefSeq" id="WP_135963277.1">
    <property type="nucleotide sequence ID" value="NZ_SRXT01000003.1"/>
</dbReference>
<comment type="subcellular location">
    <subcellularLocation>
        <location evidence="1 11">Cell outer membrane</location>
        <topology evidence="1 11">Multi-pass membrane protein</topology>
    </subcellularLocation>
</comment>
<evidence type="ECO:0000259" key="16">
    <source>
        <dbReference type="Pfam" id="PF07715"/>
    </source>
</evidence>
<evidence type="ECO:0000256" key="7">
    <source>
        <dbReference type="ARBA" id="ARBA00023065"/>
    </source>
</evidence>
<dbReference type="SUPFAM" id="SSF56935">
    <property type="entry name" value="Porins"/>
    <property type="match status" value="1"/>
</dbReference>
<dbReference type="Pfam" id="PF00593">
    <property type="entry name" value="TonB_dep_Rec_b-barrel"/>
    <property type="match status" value="1"/>
</dbReference>
<keyword evidence="14" id="KW-0732">Signal</keyword>
<evidence type="ECO:0000256" key="11">
    <source>
        <dbReference type="PROSITE-ProRule" id="PRU01360"/>
    </source>
</evidence>
<dbReference type="InterPro" id="IPR039426">
    <property type="entry name" value="TonB-dep_rcpt-like"/>
</dbReference>
<dbReference type="EMBL" id="SRXT01000003">
    <property type="protein sequence ID" value="TGX54039.1"/>
    <property type="molecule type" value="Genomic_DNA"/>
</dbReference>
<accession>A0A4S1XC87</accession>
<feature type="region of interest" description="Disordered" evidence="13">
    <location>
        <begin position="265"/>
        <end position="288"/>
    </location>
</feature>
<evidence type="ECO:0000313" key="17">
    <source>
        <dbReference type="EMBL" id="TGX54039.1"/>
    </source>
</evidence>
<reference evidence="17 18" key="1">
    <citation type="submission" date="2019-04" db="EMBL/GenBank/DDBJ databases">
        <title>Sphingomonas psychrotolerans sp. nov., isolated from soil in the Tianshan Mountains, Xinjiang, China.</title>
        <authorList>
            <person name="Luo Y."/>
            <person name="Sheng H."/>
        </authorList>
    </citation>
    <scope>NUCLEOTIDE SEQUENCE [LARGE SCALE GENOMIC DNA]</scope>
    <source>
        <strain evidence="17 18">ZFGT-11</strain>
    </source>
</reference>
<sequence length="767" mass="83744">MRAMLLASACAVTLFSISSALAQDAEPKSRSDEQEALSGSQDVVVTATRREERIQDVPLSITAFQQEELSEKGIVGFEGIARETPGVVLNRPTQNFNNFTARGIATNGYNANLQSSVAVYIDELPISTIGNTTVVDPNLFDVERVEFLRGPQGTLFGSGSLSGAMRILNKSPDLNDFDVSALADIGLTGSDSLRQRYNLMINVPIATDKLAVRAVGFYRNEEGYLDNVGTGVRNSNSLIDWGGRAIVLWKPTDRLSIKLLGSYENSDPKDSSLTSPSLGREKRVSDQPDRFTGKQTIFNATLDYEFDFARLTSSSTYSDFDQKFYVDLAGTFPPGSFPRAPIAFGLDADAYDKVFVQETRLVSSLGGPLEFVLGGFYMHRRRDVDYFYRSSLPFLQARGLTGLPDQYYQKQYTHQISEELAGFGELTYRFSDKFWLTGGMRYGRTSAQAFTEAGGYLATAFGQNYFTYALLGIPVNFNTLTPYAAAEGVKATGSKPSWKASASFKPNETVTTYATFSTGFRAPIVNAFGGRASLVNPNDIVIPFGASSDDLKSYEVGAKTRFLNGLVTINAAAYLIDWSNIQAQANRVSDSVQFATNIGAARSKGIEVEMGLVPARDVFLGLNAAYNDSKITKLSPTEAAISGAVLGHRLSAPRLQGAIYLSYGVDLGQDTKGTFAVNAQYVGSYNSSFPNTPGNPNLRLATYGETDEYVNTNLSFGIKRRAFSAQLYVENVFDDHSIVYIHPEAFLVSRFGTLRPRTLGIRLGYGL</sequence>
<feature type="signal peptide" evidence="14">
    <location>
        <begin position="1"/>
        <end position="22"/>
    </location>
</feature>
<evidence type="ECO:0000256" key="13">
    <source>
        <dbReference type="SAM" id="MobiDB-lite"/>
    </source>
</evidence>
<evidence type="ECO:0000256" key="12">
    <source>
        <dbReference type="RuleBase" id="RU003357"/>
    </source>
</evidence>
<dbReference type="Proteomes" id="UP000306147">
    <property type="component" value="Unassembled WGS sequence"/>
</dbReference>
<keyword evidence="17" id="KW-0675">Receptor</keyword>
<feature type="domain" description="TonB-dependent receptor plug" evidence="16">
    <location>
        <begin position="54"/>
        <end position="164"/>
    </location>
</feature>
<keyword evidence="5 11" id="KW-0812">Transmembrane</keyword>
<gene>
    <name evidence="17" type="ORF">E5A73_07890</name>
</gene>
<organism evidence="17 18">
    <name type="scientific">Sphingomonas gei</name>
    <dbReference type="NCBI Taxonomy" id="1395960"/>
    <lineage>
        <taxon>Bacteria</taxon>
        <taxon>Pseudomonadati</taxon>
        <taxon>Pseudomonadota</taxon>
        <taxon>Alphaproteobacteria</taxon>
        <taxon>Sphingomonadales</taxon>
        <taxon>Sphingomonadaceae</taxon>
        <taxon>Sphingomonas</taxon>
    </lineage>
</organism>
<feature type="chain" id="PRO_5020419701" evidence="14">
    <location>
        <begin position="23"/>
        <end position="767"/>
    </location>
</feature>
<dbReference type="Pfam" id="PF07715">
    <property type="entry name" value="Plug"/>
    <property type="match status" value="1"/>
</dbReference>
<feature type="domain" description="TonB-dependent receptor-like beta-barrel" evidence="15">
    <location>
        <begin position="267"/>
        <end position="732"/>
    </location>
</feature>
<evidence type="ECO:0000256" key="8">
    <source>
        <dbReference type="ARBA" id="ARBA00023077"/>
    </source>
</evidence>
<evidence type="ECO:0000256" key="9">
    <source>
        <dbReference type="ARBA" id="ARBA00023136"/>
    </source>
</evidence>
<evidence type="ECO:0000256" key="10">
    <source>
        <dbReference type="ARBA" id="ARBA00023237"/>
    </source>
</evidence>
<dbReference type="InterPro" id="IPR036942">
    <property type="entry name" value="Beta-barrel_TonB_sf"/>
</dbReference>
<evidence type="ECO:0000256" key="3">
    <source>
        <dbReference type="ARBA" id="ARBA00022452"/>
    </source>
</evidence>
<keyword evidence="6" id="KW-0408">Iron</keyword>
<dbReference type="AlphaFoldDB" id="A0A4S1XC87"/>
<dbReference type="OrthoDB" id="9760333at2"/>
<keyword evidence="4" id="KW-0410">Iron transport</keyword>
<keyword evidence="2 11" id="KW-0813">Transport</keyword>
<keyword evidence="10 11" id="KW-0998">Cell outer membrane</keyword>
<evidence type="ECO:0000259" key="15">
    <source>
        <dbReference type="Pfam" id="PF00593"/>
    </source>
</evidence>
<evidence type="ECO:0000256" key="4">
    <source>
        <dbReference type="ARBA" id="ARBA00022496"/>
    </source>
</evidence>
<dbReference type="GO" id="GO:0009279">
    <property type="term" value="C:cell outer membrane"/>
    <property type="evidence" value="ECO:0007669"/>
    <property type="project" value="UniProtKB-SubCell"/>
</dbReference>
<evidence type="ECO:0000256" key="1">
    <source>
        <dbReference type="ARBA" id="ARBA00004571"/>
    </source>
</evidence>
<dbReference type="GO" id="GO:0006826">
    <property type="term" value="P:iron ion transport"/>
    <property type="evidence" value="ECO:0007669"/>
    <property type="project" value="UniProtKB-KW"/>
</dbReference>
<keyword evidence="7" id="KW-0406">Ion transport</keyword>
<evidence type="ECO:0000256" key="2">
    <source>
        <dbReference type="ARBA" id="ARBA00022448"/>
    </source>
</evidence>